<proteinExistence type="predicted"/>
<evidence type="ECO:0000256" key="3">
    <source>
        <dbReference type="ARBA" id="ARBA00022833"/>
    </source>
</evidence>
<dbReference type="PANTHER" id="PTHR23235">
    <property type="entry name" value="KRUEPPEL-LIKE TRANSCRIPTION FACTOR"/>
    <property type="match status" value="1"/>
</dbReference>
<dbReference type="AlphaFoldDB" id="A0AAN6WN96"/>
<evidence type="ECO:0000256" key="4">
    <source>
        <dbReference type="PROSITE-ProRule" id="PRU00042"/>
    </source>
</evidence>
<dbReference type="PROSITE" id="PS00028">
    <property type="entry name" value="ZINC_FINGER_C2H2_1"/>
    <property type="match status" value="2"/>
</dbReference>
<evidence type="ECO:0000256" key="1">
    <source>
        <dbReference type="ARBA" id="ARBA00022723"/>
    </source>
</evidence>
<sequence>MPYVHELPSPILAVPNINHKQNPAQKSRSDTIGGVKIEEEANFWEESTDIEDSSNNPRRQYRAQTPRRASRRLTTKEEASFVCEVEGCFKMFSRSHHFEAHMKTHDEKRDYPFPCTIADCNKKFVCRTDLQRHHQAAHMKERLHRCDYCARLFARKDTLRRHVEDGCSKRFDLGELNLKQDSLPEPSMGTSNSCSTEVDHVGGMQDTQLYRDHVNTPGGLFFDGGT</sequence>
<feature type="region of interest" description="Disordered" evidence="5">
    <location>
        <begin position="46"/>
        <end position="71"/>
    </location>
</feature>
<dbReference type="InterPro" id="IPR013087">
    <property type="entry name" value="Znf_C2H2_type"/>
</dbReference>
<dbReference type="GO" id="GO:0008270">
    <property type="term" value="F:zinc ion binding"/>
    <property type="evidence" value="ECO:0007669"/>
    <property type="project" value="UniProtKB-KW"/>
</dbReference>
<reference evidence="7" key="1">
    <citation type="journal article" date="2023" name="Mol. Phylogenet. Evol.">
        <title>Genome-scale phylogeny and comparative genomics of the fungal order Sordariales.</title>
        <authorList>
            <person name="Hensen N."/>
            <person name="Bonometti L."/>
            <person name="Westerberg I."/>
            <person name="Brannstrom I.O."/>
            <person name="Guillou S."/>
            <person name="Cros-Aarteil S."/>
            <person name="Calhoun S."/>
            <person name="Haridas S."/>
            <person name="Kuo A."/>
            <person name="Mondo S."/>
            <person name="Pangilinan J."/>
            <person name="Riley R."/>
            <person name="LaButti K."/>
            <person name="Andreopoulos B."/>
            <person name="Lipzen A."/>
            <person name="Chen C."/>
            <person name="Yan M."/>
            <person name="Daum C."/>
            <person name="Ng V."/>
            <person name="Clum A."/>
            <person name="Steindorff A."/>
            <person name="Ohm R.A."/>
            <person name="Martin F."/>
            <person name="Silar P."/>
            <person name="Natvig D.O."/>
            <person name="Lalanne C."/>
            <person name="Gautier V."/>
            <person name="Ament-Velasquez S.L."/>
            <person name="Kruys A."/>
            <person name="Hutchinson M.I."/>
            <person name="Powell A.J."/>
            <person name="Barry K."/>
            <person name="Miller A.N."/>
            <person name="Grigoriev I.V."/>
            <person name="Debuchy R."/>
            <person name="Gladieux P."/>
            <person name="Hiltunen Thoren M."/>
            <person name="Johannesson H."/>
        </authorList>
    </citation>
    <scope>NUCLEOTIDE SEQUENCE</scope>
    <source>
        <strain evidence="7">PSN309</strain>
    </source>
</reference>
<dbReference type="Proteomes" id="UP001302126">
    <property type="component" value="Unassembled WGS sequence"/>
</dbReference>
<keyword evidence="2 4" id="KW-0863">Zinc-finger</keyword>
<dbReference type="Pfam" id="PF00096">
    <property type="entry name" value="zf-C2H2"/>
    <property type="match status" value="1"/>
</dbReference>
<evidence type="ECO:0000313" key="8">
    <source>
        <dbReference type="Proteomes" id="UP001302126"/>
    </source>
</evidence>
<comment type="caution">
    <text evidence="7">The sequence shown here is derived from an EMBL/GenBank/DDBJ whole genome shotgun (WGS) entry which is preliminary data.</text>
</comment>
<accession>A0AAN6WN96</accession>
<dbReference type="EMBL" id="MU864458">
    <property type="protein sequence ID" value="KAK4185194.1"/>
    <property type="molecule type" value="Genomic_DNA"/>
</dbReference>
<keyword evidence="3" id="KW-0862">Zinc</keyword>
<evidence type="ECO:0000256" key="5">
    <source>
        <dbReference type="SAM" id="MobiDB-lite"/>
    </source>
</evidence>
<evidence type="ECO:0000259" key="6">
    <source>
        <dbReference type="PROSITE" id="PS50157"/>
    </source>
</evidence>
<reference evidence="7" key="2">
    <citation type="submission" date="2023-05" db="EMBL/GenBank/DDBJ databases">
        <authorList>
            <consortium name="Lawrence Berkeley National Laboratory"/>
            <person name="Steindorff A."/>
            <person name="Hensen N."/>
            <person name="Bonometti L."/>
            <person name="Westerberg I."/>
            <person name="Brannstrom I.O."/>
            <person name="Guillou S."/>
            <person name="Cros-Aarteil S."/>
            <person name="Calhoun S."/>
            <person name="Haridas S."/>
            <person name="Kuo A."/>
            <person name="Mondo S."/>
            <person name="Pangilinan J."/>
            <person name="Riley R."/>
            <person name="Labutti K."/>
            <person name="Andreopoulos B."/>
            <person name="Lipzen A."/>
            <person name="Chen C."/>
            <person name="Yanf M."/>
            <person name="Daum C."/>
            <person name="Ng V."/>
            <person name="Clum A."/>
            <person name="Ohm R."/>
            <person name="Martin F."/>
            <person name="Silar P."/>
            <person name="Natvig D."/>
            <person name="Lalanne C."/>
            <person name="Gautier V."/>
            <person name="Ament-Velasquez S.L."/>
            <person name="Kruys A."/>
            <person name="Hutchinson M.I."/>
            <person name="Powell A.J."/>
            <person name="Barry K."/>
            <person name="Miller A.N."/>
            <person name="Grigoriev I.V."/>
            <person name="Debuchy R."/>
            <person name="Gladieux P."/>
            <person name="Thoren M.H."/>
            <person name="Johannesson H."/>
        </authorList>
    </citation>
    <scope>NUCLEOTIDE SEQUENCE</scope>
    <source>
        <strain evidence="7">PSN309</strain>
    </source>
</reference>
<dbReference type="SMART" id="SM00355">
    <property type="entry name" value="ZnF_C2H2"/>
    <property type="match status" value="3"/>
</dbReference>
<feature type="domain" description="C2H2-type" evidence="6">
    <location>
        <begin position="113"/>
        <end position="143"/>
    </location>
</feature>
<evidence type="ECO:0000256" key="2">
    <source>
        <dbReference type="ARBA" id="ARBA00022771"/>
    </source>
</evidence>
<dbReference type="InterPro" id="IPR036236">
    <property type="entry name" value="Znf_C2H2_sf"/>
</dbReference>
<evidence type="ECO:0000313" key="7">
    <source>
        <dbReference type="EMBL" id="KAK4185194.1"/>
    </source>
</evidence>
<keyword evidence="8" id="KW-1185">Reference proteome</keyword>
<gene>
    <name evidence="7" type="ORF">QBC35DRAFT_390015</name>
</gene>
<dbReference type="GO" id="GO:0000981">
    <property type="term" value="F:DNA-binding transcription factor activity, RNA polymerase II-specific"/>
    <property type="evidence" value="ECO:0007669"/>
    <property type="project" value="TreeGrafter"/>
</dbReference>
<dbReference type="GO" id="GO:0000978">
    <property type="term" value="F:RNA polymerase II cis-regulatory region sequence-specific DNA binding"/>
    <property type="evidence" value="ECO:0007669"/>
    <property type="project" value="TreeGrafter"/>
</dbReference>
<dbReference type="Gene3D" id="3.30.160.60">
    <property type="entry name" value="Classic Zinc Finger"/>
    <property type="match status" value="2"/>
</dbReference>
<dbReference type="SUPFAM" id="SSF57667">
    <property type="entry name" value="beta-beta-alpha zinc fingers"/>
    <property type="match status" value="2"/>
</dbReference>
<organism evidence="7 8">
    <name type="scientific">Podospora australis</name>
    <dbReference type="NCBI Taxonomy" id="1536484"/>
    <lineage>
        <taxon>Eukaryota</taxon>
        <taxon>Fungi</taxon>
        <taxon>Dikarya</taxon>
        <taxon>Ascomycota</taxon>
        <taxon>Pezizomycotina</taxon>
        <taxon>Sordariomycetes</taxon>
        <taxon>Sordariomycetidae</taxon>
        <taxon>Sordariales</taxon>
        <taxon>Podosporaceae</taxon>
        <taxon>Podospora</taxon>
    </lineage>
</organism>
<name>A0AAN6WN96_9PEZI</name>
<feature type="domain" description="C2H2-type" evidence="6">
    <location>
        <begin position="144"/>
        <end position="162"/>
    </location>
</feature>
<dbReference type="PROSITE" id="PS50157">
    <property type="entry name" value="ZINC_FINGER_C2H2_2"/>
    <property type="match status" value="3"/>
</dbReference>
<protein>
    <recommendedName>
        <fullName evidence="6">C2H2-type domain-containing protein</fullName>
    </recommendedName>
</protein>
<keyword evidence="1" id="KW-0479">Metal-binding</keyword>
<feature type="domain" description="C2H2-type" evidence="6">
    <location>
        <begin position="81"/>
        <end position="110"/>
    </location>
</feature>
<dbReference type="PANTHER" id="PTHR23235:SF120">
    <property type="entry name" value="KRUPPEL-LIKE FACTOR 15"/>
    <property type="match status" value="1"/>
</dbReference>